<dbReference type="Proteomes" id="UP001054945">
    <property type="component" value="Unassembled WGS sequence"/>
</dbReference>
<accession>A0AAV4P4S6</accession>
<dbReference type="AlphaFoldDB" id="A0AAV4P4S6"/>
<dbReference type="EMBL" id="BPLR01004107">
    <property type="protein sequence ID" value="GIX92227.1"/>
    <property type="molecule type" value="Genomic_DNA"/>
</dbReference>
<organism evidence="1 2">
    <name type="scientific">Caerostris extrusa</name>
    <name type="common">Bark spider</name>
    <name type="synonym">Caerostris bankana</name>
    <dbReference type="NCBI Taxonomy" id="172846"/>
    <lineage>
        <taxon>Eukaryota</taxon>
        <taxon>Metazoa</taxon>
        <taxon>Ecdysozoa</taxon>
        <taxon>Arthropoda</taxon>
        <taxon>Chelicerata</taxon>
        <taxon>Arachnida</taxon>
        <taxon>Araneae</taxon>
        <taxon>Araneomorphae</taxon>
        <taxon>Entelegynae</taxon>
        <taxon>Araneoidea</taxon>
        <taxon>Araneidae</taxon>
        <taxon>Caerostris</taxon>
    </lineage>
</organism>
<keyword evidence="2" id="KW-1185">Reference proteome</keyword>
<reference evidence="1 2" key="1">
    <citation type="submission" date="2021-06" db="EMBL/GenBank/DDBJ databases">
        <title>Caerostris extrusa draft genome.</title>
        <authorList>
            <person name="Kono N."/>
            <person name="Arakawa K."/>
        </authorList>
    </citation>
    <scope>NUCLEOTIDE SEQUENCE [LARGE SCALE GENOMIC DNA]</scope>
</reference>
<gene>
    <name evidence="1" type="ORF">CEXT_593171</name>
</gene>
<name>A0AAV4P4S6_CAEEX</name>
<evidence type="ECO:0000313" key="2">
    <source>
        <dbReference type="Proteomes" id="UP001054945"/>
    </source>
</evidence>
<comment type="caution">
    <text evidence="1">The sequence shown here is derived from an EMBL/GenBank/DDBJ whole genome shotgun (WGS) entry which is preliminary data.</text>
</comment>
<evidence type="ECO:0000313" key="1">
    <source>
        <dbReference type="EMBL" id="GIX92227.1"/>
    </source>
</evidence>
<proteinExistence type="predicted"/>
<protein>
    <submittedName>
        <fullName evidence="1">Uncharacterized protein</fullName>
    </submittedName>
</protein>
<sequence>MVKVSFRYRCDALKWQTGLLKGKNPYKNDFSRCENVEKNMLHGISYLTILLQNDADRRKKVNVTEFLSRRNPGFSKWQKHSSFPETRLESRNGGNGIQMKAALKGQPIKVAFFFQSRLEVAKFGLVDFGMEKIRQTIQKILRCRREDRPLCSGRKGGG</sequence>